<gene>
    <name evidence="1" type="ORF">BDY17DRAFT_22501</name>
</gene>
<proteinExistence type="predicted"/>
<dbReference type="RefSeq" id="XP_033594567.1">
    <property type="nucleotide sequence ID" value="XM_033730145.1"/>
</dbReference>
<dbReference type="AlphaFoldDB" id="A0A6A6Q6D0"/>
<dbReference type="Proteomes" id="UP000799767">
    <property type="component" value="Unassembled WGS sequence"/>
</dbReference>
<keyword evidence="2" id="KW-1185">Reference proteome</keyword>
<dbReference type="EMBL" id="MU001631">
    <property type="protein sequence ID" value="KAF2487998.1"/>
    <property type="molecule type" value="Genomic_DNA"/>
</dbReference>
<evidence type="ECO:0000313" key="1">
    <source>
        <dbReference type="EMBL" id="KAF2487998.1"/>
    </source>
</evidence>
<accession>A0A6A6Q6D0</accession>
<dbReference type="GeneID" id="54471147"/>
<name>A0A6A6Q6D0_9PEZI</name>
<protein>
    <submittedName>
        <fullName evidence="1">Uncharacterized protein</fullName>
    </submittedName>
</protein>
<reference evidence="1" key="1">
    <citation type="journal article" date="2020" name="Stud. Mycol.">
        <title>101 Dothideomycetes genomes: a test case for predicting lifestyles and emergence of pathogens.</title>
        <authorList>
            <person name="Haridas S."/>
            <person name="Albert R."/>
            <person name="Binder M."/>
            <person name="Bloem J."/>
            <person name="Labutti K."/>
            <person name="Salamov A."/>
            <person name="Andreopoulos B."/>
            <person name="Baker S."/>
            <person name="Barry K."/>
            <person name="Bills G."/>
            <person name="Bluhm B."/>
            <person name="Cannon C."/>
            <person name="Castanera R."/>
            <person name="Culley D."/>
            <person name="Daum C."/>
            <person name="Ezra D."/>
            <person name="Gonzalez J."/>
            <person name="Henrissat B."/>
            <person name="Kuo A."/>
            <person name="Liang C."/>
            <person name="Lipzen A."/>
            <person name="Lutzoni F."/>
            <person name="Magnuson J."/>
            <person name="Mondo S."/>
            <person name="Nolan M."/>
            <person name="Ohm R."/>
            <person name="Pangilinan J."/>
            <person name="Park H.-J."/>
            <person name="Ramirez L."/>
            <person name="Alfaro M."/>
            <person name="Sun H."/>
            <person name="Tritt A."/>
            <person name="Yoshinaga Y."/>
            <person name="Zwiers L.-H."/>
            <person name="Turgeon B."/>
            <person name="Goodwin S."/>
            <person name="Spatafora J."/>
            <person name="Crous P."/>
            <person name="Grigoriev I."/>
        </authorList>
    </citation>
    <scope>NUCLEOTIDE SEQUENCE</scope>
    <source>
        <strain evidence="1">CBS 113389</strain>
    </source>
</reference>
<organism evidence="1 2">
    <name type="scientific">Neohortaea acidophila</name>
    <dbReference type="NCBI Taxonomy" id="245834"/>
    <lineage>
        <taxon>Eukaryota</taxon>
        <taxon>Fungi</taxon>
        <taxon>Dikarya</taxon>
        <taxon>Ascomycota</taxon>
        <taxon>Pezizomycotina</taxon>
        <taxon>Dothideomycetes</taxon>
        <taxon>Dothideomycetidae</taxon>
        <taxon>Mycosphaerellales</taxon>
        <taxon>Teratosphaeriaceae</taxon>
        <taxon>Neohortaea</taxon>
    </lineage>
</organism>
<sequence length="206" mass="21600">MAEEIAAVGWMAAMTVGLGGSLLLAAGAVGAGIGIACAIGDCPFRARSEDITPMLLQINSANLTGNDVAKLTGLAIDSIDIGQGRASFRSDVFDGVNGTLTINNAKKRDMSRKGLVSGDISFPIPGLEREVEGTWVAVDPSVADDKTKKAFNNVHKGVTSAHSQKETEKKGLESMVYDLLVTADGFVDGPEVDAWFHKVLTEGIHV</sequence>
<evidence type="ECO:0000313" key="2">
    <source>
        <dbReference type="Proteomes" id="UP000799767"/>
    </source>
</evidence>